<evidence type="ECO:0000313" key="2">
    <source>
        <dbReference type="Proteomes" id="UP001165121"/>
    </source>
</evidence>
<sequence length="84" mass="9804">MSLKGIRTQIKAKKNSIEVNYHILVCAMLQNIGLSLGDVWSDDTNSDSEIEEDRDYVNVHYKYDARDGFRKREQLRLEILNCLN</sequence>
<comment type="caution">
    <text evidence="1">The sequence shown here is derived from an EMBL/GenBank/DDBJ whole genome shotgun (WGS) entry which is preliminary data.</text>
</comment>
<accession>A0A9W6YFR6</accession>
<organism evidence="1 2">
    <name type="scientific">Phytophthora fragariaefolia</name>
    <dbReference type="NCBI Taxonomy" id="1490495"/>
    <lineage>
        <taxon>Eukaryota</taxon>
        <taxon>Sar</taxon>
        <taxon>Stramenopiles</taxon>
        <taxon>Oomycota</taxon>
        <taxon>Peronosporomycetes</taxon>
        <taxon>Peronosporales</taxon>
        <taxon>Peronosporaceae</taxon>
        <taxon>Phytophthora</taxon>
    </lineage>
</organism>
<evidence type="ECO:0000313" key="1">
    <source>
        <dbReference type="EMBL" id="GMF62767.1"/>
    </source>
</evidence>
<gene>
    <name evidence="1" type="ORF">Pfra01_002735300</name>
</gene>
<protein>
    <submittedName>
        <fullName evidence="1">Unnamed protein product</fullName>
    </submittedName>
</protein>
<dbReference type="Proteomes" id="UP001165121">
    <property type="component" value="Unassembled WGS sequence"/>
</dbReference>
<dbReference type="AlphaFoldDB" id="A0A9W6YFR6"/>
<proteinExistence type="predicted"/>
<reference evidence="1" key="1">
    <citation type="submission" date="2023-04" db="EMBL/GenBank/DDBJ databases">
        <title>Phytophthora fragariaefolia NBRC 109709.</title>
        <authorList>
            <person name="Ichikawa N."/>
            <person name="Sato H."/>
            <person name="Tonouchi N."/>
        </authorList>
    </citation>
    <scope>NUCLEOTIDE SEQUENCE</scope>
    <source>
        <strain evidence="1">NBRC 109709</strain>
    </source>
</reference>
<name>A0A9W6YFR6_9STRA</name>
<dbReference type="EMBL" id="BSXT01006664">
    <property type="protein sequence ID" value="GMF62767.1"/>
    <property type="molecule type" value="Genomic_DNA"/>
</dbReference>
<keyword evidence="2" id="KW-1185">Reference proteome</keyword>